<dbReference type="PANTHER" id="PTHR22806:SF0">
    <property type="entry name" value="NUCLEOPORIN NUP37"/>
    <property type="match status" value="1"/>
</dbReference>
<dbReference type="PROSITE" id="PS50082">
    <property type="entry name" value="WD_REPEATS_2"/>
    <property type="match status" value="1"/>
</dbReference>
<dbReference type="EMBL" id="SGPM01000237">
    <property type="protein sequence ID" value="THH27634.1"/>
    <property type="molecule type" value="Genomic_DNA"/>
</dbReference>
<dbReference type="OrthoDB" id="340259at2759"/>
<proteinExistence type="predicted"/>
<accession>A0A4S4MNP6</accession>
<evidence type="ECO:0000313" key="3">
    <source>
        <dbReference type="Proteomes" id="UP000308730"/>
    </source>
</evidence>
<dbReference type="PANTHER" id="PTHR22806">
    <property type="entry name" value="NUCLEOPORIN NUP37 P37 -RELATED"/>
    <property type="match status" value="1"/>
</dbReference>
<reference evidence="2 3" key="1">
    <citation type="submission" date="2019-02" db="EMBL/GenBank/DDBJ databases">
        <title>Genome sequencing of the rare red list fungi Antrodiella citrinella (Flaviporus citrinellus).</title>
        <authorList>
            <person name="Buettner E."/>
            <person name="Kellner H."/>
        </authorList>
    </citation>
    <scope>NUCLEOTIDE SEQUENCE [LARGE SCALE GENOMIC DNA]</scope>
    <source>
        <strain evidence="2 3">DSM 108506</strain>
    </source>
</reference>
<dbReference type="AlphaFoldDB" id="A0A4S4MNP6"/>
<dbReference type="InterPro" id="IPR036322">
    <property type="entry name" value="WD40_repeat_dom_sf"/>
</dbReference>
<dbReference type="Gene3D" id="2.130.10.10">
    <property type="entry name" value="YVTN repeat-like/Quinoprotein amine dehydrogenase"/>
    <property type="match status" value="1"/>
</dbReference>
<dbReference type="GO" id="GO:0031080">
    <property type="term" value="C:nuclear pore outer ring"/>
    <property type="evidence" value="ECO:0007669"/>
    <property type="project" value="InterPro"/>
</dbReference>
<keyword evidence="1" id="KW-0853">WD repeat</keyword>
<protein>
    <submittedName>
        <fullName evidence="2">Uncharacterized protein</fullName>
    </submittedName>
</protein>
<feature type="repeat" description="WD" evidence="1">
    <location>
        <begin position="107"/>
        <end position="153"/>
    </location>
</feature>
<name>A0A4S4MNP6_9APHY</name>
<evidence type="ECO:0000256" key="1">
    <source>
        <dbReference type="PROSITE-ProRule" id="PRU00221"/>
    </source>
</evidence>
<dbReference type="InterPro" id="IPR001680">
    <property type="entry name" value="WD40_rpt"/>
</dbReference>
<gene>
    <name evidence="2" type="ORF">EUX98_g6559</name>
</gene>
<comment type="caution">
    <text evidence="2">The sequence shown here is derived from an EMBL/GenBank/DDBJ whole genome shotgun (WGS) entry which is preliminary data.</text>
</comment>
<dbReference type="InterPro" id="IPR037626">
    <property type="entry name" value="NUP37"/>
</dbReference>
<organism evidence="2 3">
    <name type="scientific">Antrodiella citrinella</name>
    <dbReference type="NCBI Taxonomy" id="2447956"/>
    <lineage>
        <taxon>Eukaryota</taxon>
        <taxon>Fungi</taxon>
        <taxon>Dikarya</taxon>
        <taxon>Basidiomycota</taxon>
        <taxon>Agaricomycotina</taxon>
        <taxon>Agaricomycetes</taxon>
        <taxon>Polyporales</taxon>
        <taxon>Steccherinaceae</taxon>
        <taxon>Antrodiella</taxon>
    </lineage>
</organism>
<evidence type="ECO:0000313" key="2">
    <source>
        <dbReference type="EMBL" id="THH27634.1"/>
    </source>
</evidence>
<dbReference type="InterPro" id="IPR015943">
    <property type="entry name" value="WD40/YVTN_repeat-like_dom_sf"/>
</dbReference>
<keyword evidence="3" id="KW-1185">Reference proteome</keyword>
<dbReference type="Proteomes" id="UP000308730">
    <property type="component" value="Unassembled WGS sequence"/>
</dbReference>
<dbReference type="SUPFAM" id="SSF50978">
    <property type="entry name" value="WD40 repeat-like"/>
    <property type="match status" value="1"/>
</dbReference>
<sequence length="372" mass="40360">MDVRHNHGSDVFVVRACNHDDGADLVALAGAHTVQVLLTTPTSSEVIASFHVGIRITALAWSSVSTSPSQTDDWVVEIAAAAADYGLFLLTKRPNVEEIVFPFGGGLSGHHGKVNDMTFCGGQSEDSSRYVATVSDDKMFMVWDLHPTLTIHSPVPIDLDPSTSTRAQPTAYVINFPHPLTTVCSHPSTSKEFLVADARGSIFLTDWRSDPDANEQASWRNASIVELVDPRAMADALCGKSVKWSSSSVAWRRDSVDIIGATFGSRFALWDLSKLQGGKPNLTGTSFPDGGHRFRWCPTYPEYFAVSTNDPTKGALINVHNTAYLPSEPTAFAVGKRPLYIRDFDFVATQGIPRIVAAVGTEVVIFYIGVES</sequence>